<feature type="non-terminal residue" evidence="2">
    <location>
        <position position="1"/>
    </location>
</feature>
<organism evidence="2 3">
    <name type="scientific">Mucuna pruriens</name>
    <name type="common">Velvet bean</name>
    <name type="synonym">Dolichos pruriens</name>
    <dbReference type="NCBI Taxonomy" id="157652"/>
    <lineage>
        <taxon>Eukaryota</taxon>
        <taxon>Viridiplantae</taxon>
        <taxon>Streptophyta</taxon>
        <taxon>Embryophyta</taxon>
        <taxon>Tracheophyta</taxon>
        <taxon>Spermatophyta</taxon>
        <taxon>Magnoliopsida</taxon>
        <taxon>eudicotyledons</taxon>
        <taxon>Gunneridae</taxon>
        <taxon>Pentapetalae</taxon>
        <taxon>rosids</taxon>
        <taxon>fabids</taxon>
        <taxon>Fabales</taxon>
        <taxon>Fabaceae</taxon>
        <taxon>Papilionoideae</taxon>
        <taxon>50 kb inversion clade</taxon>
        <taxon>NPAAA clade</taxon>
        <taxon>indigoferoid/millettioid clade</taxon>
        <taxon>Phaseoleae</taxon>
        <taxon>Mucuna</taxon>
    </lineage>
</organism>
<evidence type="ECO:0000256" key="1">
    <source>
        <dbReference type="SAM" id="MobiDB-lite"/>
    </source>
</evidence>
<name>A0A371HBU6_MUCPR</name>
<protein>
    <submittedName>
        <fullName evidence="2">Uncharacterized protein</fullName>
    </submittedName>
</protein>
<sequence>MKCALDTRKAKQSVHRHKYATRLRSKVTESKVEALEQKNQDLRGEGWNTENLANEEQEQHNVVNNGLVFNTSSEADPNPKGDSGAQHQTSGNPSPFVTHR</sequence>
<gene>
    <name evidence="2" type="ORF">CR513_16665</name>
</gene>
<keyword evidence="3" id="KW-1185">Reference proteome</keyword>
<proteinExistence type="predicted"/>
<feature type="region of interest" description="Disordered" evidence="1">
    <location>
        <begin position="69"/>
        <end position="100"/>
    </location>
</feature>
<comment type="caution">
    <text evidence="2">The sequence shown here is derived from an EMBL/GenBank/DDBJ whole genome shotgun (WGS) entry which is preliminary data.</text>
</comment>
<dbReference type="EMBL" id="QJKJ01003055">
    <property type="protein sequence ID" value="RDY00184.1"/>
    <property type="molecule type" value="Genomic_DNA"/>
</dbReference>
<evidence type="ECO:0000313" key="2">
    <source>
        <dbReference type="EMBL" id="RDY00184.1"/>
    </source>
</evidence>
<evidence type="ECO:0000313" key="3">
    <source>
        <dbReference type="Proteomes" id="UP000257109"/>
    </source>
</evidence>
<feature type="compositionally biased region" description="Polar residues" evidence="1">
    <location>
        <begin position="85"/>
        <end position="100"/>
    </location>
</feature>
<reference evidence="2" key="1">
    <citation type="submission" date="2018-05" db="EMBL/GenBank/DDBJ databases">
        <title>Draft genome of Mucuna pruriens seed.</title>
        <authorList>
            <person name="Nnadi N.E."/>
            <person name="Vos R."/>
            <person name="Hasami M.H."/>
            <person name="Devisetty U.K."/>
            <person name="Aguiy J.C."/>
        </authorList>
    </citation>
    <scope>NUCLEOTIDE SEQUENCE [LARGE SCALE GENOMIC DNA]</scope>
    <source>
        <strain evidence="2">JCA_2017</strain>
    </source>
</reference>
<dbReference type="AlphaFoldDB" id="A0A371HBU6"/>
<accession>A0A371HBU6</accession>
<dbReference type="Proteomes" id="UP000257109">
    <property type="component" value="Unassembled WGS sequence"/>
</dbReference>